<comment type="caution">
    <text evidence="9">The sequence shown here is derived from an EMBL/GenBank/DDBJ whole genome shotgun (WGS) entry which is preliminary data.</text>
</comment>
<evidence type="ECO:0000313" key="9">
    <source>
        <dbReference type="EMBL" id="MBB5286011.1"/>
    </source>
</evidence>
<dbReference type="InterPro" id="IPR023997">
    <property type="entry name" value="TonB-dep_OMP_SusC/RagA_CS"/>
</dbReference>
<keyword evidence="3 7" id="KW-1134">Transmembrane beta strand</keyword>
<dbReference type="InterPro" id="IPR012910">
    <property type="entry name" value="Plug_dom"/>
</dbReference>
<sequence>MKKPLQTHDLLLRIMRISLTQWLLATLCMSLAYATEAPGQNLLQKPISIRMEDQPLKSILSEIEREADVKFMYSPRAIRAERKTSVRLQNQPLGEVLEIVLGPFSINYRLAGKHIVLSQQPATTAPPDDKPSGFLGLPDRNLTGRVTDESGAALPGVSIILKGTQRGTTSDVEGRYTLSLPTTGPATLIFSFVGYVSQEIAVGNQSTLDISLLADTKALEEVVVVGYGTQQKKDLTGAVSMVQGEAITNRKTTQISQALQGSMPGVMVTRSSNAPGATAQIRVRGITTITDAGANPLIIMDGVPIDDINSINPNDVESISVLKDAASASIYGSRAAAGVILVTTKRAKNGQLNLDYTAEYGFEKPTRLPDYVDATRFMQLSNELRWNDNNNNANEYPTFAKDIIENYGQLHAENPDLHPNTDWRSLILRNSAPRSSHILGISASGKAISTRVSLGYDKTEALYANRDYQRVTARINNDITINKFLSAAVDLNFRRVAVKQPTVDPLYRVGITPPIYAAQWADGRLASGKDGDNIYGMLHYGGFNHAWYNQVGGKIGLDFKPLEGLKLSGVLSPFFNFDKIKDFRTRVPFTAWNDPNLRVGYLNGYNQTNLDERRNDNYRYTTQFLANYDKQIGKNGFSLLAGYEYFYAFNENLRASRDQYLLSSYPYLDIGPLEFRNNSGGASENAYRSWFGRVMYNYNSKYLFQANIRYDASSRFAPGYRWGAFPSFSAGWNISEESFMQGGISKWLSYLKLRASWGSLGNERIGNYPYHSILQFENNTLFYQGNNVVSAQSAAQWQYAIRDISWETTESFDVGFDANFFQDRLKVTGDYYKKTTRDMLLQLQIPMFLGFDNPNQNTGIMHTHGWEGQLSWNDRKGDFSYSASFNISDFRSKMGDLGGTEFIGDSIKIQGSDFNEWFGYVSDGLYQTQDEVNNSPKLNANVRPGDVKYRDISGPDGVPDGRISPEYDRVLLGGSLPRLMYGANFNLSYKNWSLGVVLQGVGKQNSRLMPHMVRPLQENWGNFPAILDGNSWSAYNTEEQNRSAIYPRYTNTLAGNNYTMSDFWLINGAYFRLKNISLGYNIPSTLTKRVGIQNLRLYGTATDVFAIHNFPKGWDPEMNSLAYPITTSVVFGVSVQF</sequence>
<comment type="similarity">
    <text evidence="7">Belongs to the TonB-dependent receptor family.</text>
</comment>
<evidence type="ECO:0000256" key="4">
    <source>
        <dbReference type="ARBA" id="ARBA00022692"/>
    </source>
</evidence>
<keyword evidence="10" id="KW-1185">Reference proteome</keyword>
<evidence type="ECO:0000256" key="5">
    <source>
        <dbReference type="ARBA" id="ARBA00023136"/>
    </source>
</evidence>
<dbReference type="Gene3D" id="2.40.170.20">
    <property type="entry name" value="TonB-dependent receptor, beta-barrel domain"/>
    <property type="match status" value="1"/>
</dbReference>
<dbReference type="InterPro" id="IPR037066">
    <property type="entry name" value="Plug_dom_sf"/>
</dbReference>
<evidence type="ECO:0000256" key="6">
    <source>
        <dbReference type="ARBA" id="ARBA00023237"/>
    </source>
</evidence>
<dbReference type="InterPro" id="IPR008969">
    <property type="entry name" value="CarboxyPept-like_regulatory"/>
</dbReference>
<dbReference type="Gene3D" id="2.170.130.10">
    <property type="entry name" value="TonB-dependent receptor, plug domain"/>
    <property type="match status" value="1"/>
</dbReference>
<comment type="subcellular location">
    <subcellularLocation>
        <location evidence="1 7">Cell outer membrane</location>
        <topology evidence="1 7">Multi-pass membrane protein</topology>
    </subcellularLocation>
</comment>
<dbReference type="AlphaFoldDB" id="A0A840TQA5"/>
<dbReference type="NCBIfam" id="TIGR04056">
    <property type="entry name" value="OMP_RagA_SusC"/>
    <property type="match status" value="1"/>
</dbReference>
<reference evidence="9 10" key="1">
    <citation type="submission" date="2020-08" db="EMBL/GenBank/DDBJ databases">
        <title>Genomic Encyclopedia of Type Strains, Phase IV (KMG-IV): sequencing the most valuable type-strain genomes for metagenomic binning, comparative biology and taxonomic classification.</title>
        <authorList>
            <person name="Goeker M."/>
        </authorList>
    </citation>
    <scope>NUCLEOTIDE SEQUENCE [LARGE SCALE GENOMIC DNA]</scope>
    <source>
        <strain evidence="9 10">DSM 105074</strain>
    </source>
</reference>
<dbReference type="Pfam" id="PF13715">
    <property type="entry name" value="CarbopepD_reg_2"/>
    <property type="match status" value="1"/>
</dbReference>
<dbReference type="InterPro" id="IPR023996">
    <property type="entry name" value="TonB-dep_OMP_SusC/RagA"/>
</dbReference>
<gene>
    <name evidence="9" type="ORF">HNQ92_004171</name>
</gene>
<dbReference type="RefSeq" id="WP_184176697.1">
    <property type="nucleotide sequence ID" value="NZ_JACHGF010000007.1"/>
</dbReference>
<evidence type="ECO:0000256" key="7">
    <source>
        <dbReference type="PROSITE-ProRule" id="PRU01360"/>
    </source>
</evidence>
<proteinExistence type="inferred from homology"/>
<dbReference type="PROSITE" id="PS52016">
    <property type="entry name" value="TONB_DEPENDENT_REC_3"/>
    <property type="match status" value="1"/>
</dbReference>
<evidence type="ECO:0000313" key="10">
    <source>
        <dbReference type="Proteomes" id="UP000557307"/>
    </source>
</evidence>
<evidence type="ECO:0000256" key="1">
    <source>
        <dbReference type="ARBA" id="ARBA00004571"/>
    </source>
</evidence>
<protein>
    <submittedName>
        <fullName evidence="9">TonB-linked SusC/RagA family outer membrane protein</fullName>
    </submittedName>
</protein>
<dbReference type="SMART" id="SM00965">
    <property type="entry name" value="STN"/>
    <property type="match status" value="1"/>
</dbReference>
<name>A0A840TQA5_9BACT</name>
<dbReference type="InterPro" id="IPR036942">
    <property type="entry name" value="Beta-barrel_TonB_sf"/>
</dbReference>
<dbReference type="InterPro" id="IPR011662">
    <property type="entry name" value="Secretin/TonB_short_N"/>
</dbReference>
<keyword evidence="5 7" id="KW-0472">Membrane</keyword>
<keyword evidence="2 7" id="KW-0813">Transport</keyword>
<dbReference type="SUPFAM" id="SSF49464">
    <property type="entry name" value="Carboxypeptidase regulatory domain-like"/>
    <property type="match status" value="1"/>
</dbReference>
<organism evidence="9 10">
    <name type="scientific">Rhabdobacter roseus</name>
    <dbReference type="NCBI Taxonomy" id="1655419"/>
    <lineage>
        <taxon>Bacteria</taxon>
        <taxon>Pseudomonadati</taxon>
        <taxon>Bacteroidota</taxon>
        <taxon>Cytophagia</taxon>
        <taxon>Cytophagales</taxon>
        <taxon>Cytophagaceae</taxon>
        <taxon>Rhabdobacter</taxon>
    </lineage>
</organism>
<evidence type="ECO:0000256" key="3">
    <source>
        <dbReference type="ARBA" id="ARBA00022452"/>
    </source>
</evidence>
<evidence type="ECO:0000259" key="8">
    <source>
        <dbReference type="SMART" id="SM00965"/>
    </source>
</evidence>
<dbReference type="InterPro" id="IPR039426">
    <property type="entry name" value="TonB-dep_rcpt-like"/>
</dbReference>
<dbReference type="EMBL" id="JACHGF010000007">
    <property type="protein sequence ID" value="MBB5286011.1"/>
    <property type="molecule type" value="Genomic_DNA"/>
</dbReference>
<dbReference type="Pfam" id="PF07715">
    <property type="entry name" value="Plug"/>
    <property type="match status" value="1"/>
</dbReference>
<keyword evidence="4 7" id="KW-0812">Transmembrane</keyword>
<dbReference type="Gene3D" id="2.60.40.1120">
    <property type="entry name" value="Carboxypeptidase-like, regulatory domain"/>
    <property type="match status" value="1"/>
</dbReference>
<dbReference type="Proteomes" id="UP000557307">
    <property type="component" value="Unassembled WGS sequence"/>
</dbReference>
<dbReference type="NCBIfam" id="TIGR04057">
    <property type="entry name" value="SusC_RagA_signa"/>
    <property type="match status" value="1"/>
</dbReference>
<accession>A0A840TQA5</accession>
<feature type="domain" description="Secretin/TonB short N-terminal" evidence="8">
    <location>
        <begin position="69"/>
        <end position="120"/>
    </location>
</feature>
<dbReference type="GO" id="GO:0009279">
    <property type="term" value="C:cell outer membrane"/>
    <property type="evidence" value="ECO:0007669"/>
    <property type="project" value="UniProtKB-SubCell"/>
</dbReference>
<keyword evidence="6 7" id="KW-0998">Cell outer membrane</keyword>
<dbReference type="FunFam" id="2.170.130.10:FF:000008">
    <property type="entry name" value="SusC/RagA family TonB-linked outer membrane protein"/>
    <property type="match status" value="1"/>
</dbReference>
<dbReference type="Gene3D" id="3.55.50.30">
    <property type="match status" value="1"/>
</dbReference>
<dbReference type="SUPFAM" id="SSF56935">
    <property type="entry name" value="Porins"/>
    <property type="match status" value="1"/>
</dbReference>
<evidence type="ECO:0000256" key="2">
    <source>
        <dbReference type="ARBA" id="ARBA00022448"/>
    </source>
</evidence>